<evidence type="ECO:0000256" key="1">
    <source>
        <dbReference type="SAM" id="Coils"/>
    </source>
</evidence>
<dbReference type="AlphaFoldDB" id="A0A8S1U370"/>
<organism evidence="2 3">
    <name type="scientific">Paramecium pentaurelia</name>
    <dbReference type="NCBI Taxonomy" id="43138"/>
    <lineage>
        <taxon>Eukaryota</taxon>
        <taxon>Sar</taxon>
        <taxon>Alveolata</taxon>
        <taxon>Ciliophora</taxon>
        <taxon>Intramacronucleata</taxon>
        <taxon>Oligohymenophorea</taxon>
        <taxon>Peniculida</taxon>
        <taxon>Parameciidae</taxon>
        <taxon>Paramecium</taxon>
    </lineage>
</organism>
<sequence length="332" mass="39241">MKQRLNKSSILEELENNRKNQSLEEDKKINLIKERIRREKIALQNKDNQLKQIQEQLHRQMLSSKKNLFQPINFSSILLHQQQYDSNKIVKEIERQSKKKSVPLLGFKKSDTYIKLLHDQQEEHLKQITKRQQIKSRKYAQQKYSEIVKEIYSRPVSKTFHEDPSVAYLSIQKSKPISLHEQSNKTSSEGSQLLSIDKYLITKLEKILQTEEKPEENNKKQIKLKLRDQQIQKLSPIPQTKSKKKEQAKGIYIHKKVQEVQPSEWRNIVDDSLLSSQDKVQKTLDIIKHLNSQAQKIEEEINVKINVEKEQKLNDLLINQIQARLALLDNFN</sequence>
<name>A0A8S1U370_9CILI</name>
<comment type="caution">
    <text evidence="2">The sequence shown here is derived from an EMBL/GenBank/DDBJ whole genome shotgun (WGS) entry which is preliminary data.</text>
</comment>
<keyword evidence="3" id="KW-1185">Reference proteome</keyword>
<dbReference type="OrthoDB" id="306419at2759"/>
<feature type="coiled-coil region" evidence="1">
    <location>
        <begin position="280"/>
        <end position="307"/>
    </location>
</feature>
<keyword evidence="1" id="KW-0175">Coiled coil</keyword>
<dbReference type="Proteomes" id="UP000689195">
    <property type="component" value="Unassembled WGS sequence"/>
</dbReference>
<gene>
    <name evidence="2" type="ORF">PPENT_87.1.T0310346</name>
</gene>
<evidence type="ECO:0000313" key="2">
    <source>
        <dbReference type="EMBL" id="CAD8158452.1"/>
    </source>
</evidence>
<dbReference type="EMBL" id="CAJJDO010000031">
    <property type="protein sequence ID" value="CAD8158452.1"/>
    <property type="molecule type" value="Genomic_DNA"/>
</dbReference>
<evidence type="ECO:0000313" key="3">
    <source>
        <dbReference type="Proteomes" id="UP000689195"/>
    </source>
</evidence>
<reference evidence="2" key="1">
    <citation type="submission" date="2021-01" db="EMBL/GenBank/DDBJ databases">
        <authorList>
            <consortium name="Genoscope - CEA"/>
            <person name="William W."/>
        </authorList>
    </citation>
    <scope>NUCLEOTIDE SEQUENCE</scope>
</reference>
<feature type="coiled-coil region" evidence="1">
    <location>
        <begin position="11"/>
        <end position="63"/>
    </location>
</feature>
<proteinExistence type="predicted"/>
<accession>A0A8S1U370</accession>
<protein>
    <submittedName>
        <fullName evidence="2">Uncharacterized protein</fullName>
    </submittedName>
</protein>